<dbReference type="InterPro" id="IPR020556">
    <property type="entry name" value="Amidase_CS"/>
</dbReference>
<dbReference type="EMBL" id="AMSI01000006">
    <property type="protein sequence ID" value="EKF42616.1"/>
    <property type="molecule type" value="Genomic_DNA"/>
</dbReference>
<dbReference type="SUPFAM" id="SSF75304">
    <property type="entry name" value="Amidase signature (AS) enzymes"/>
    <property type="match status" value="1"/>
</dbReference>
<dbReference type="OrthoDB" id="9777859at2"/>
<accession>K2P5N2</accession>
<dbReference type="InterPro" id="IPR036928">
    <property type="entry name" value="AS_sf"/>
</dbReference>
<protein>
    <recommendedName>
        <fullName evidence="3">Indoleacetamide hydrolase</fullName>
    </recommendedName>
</protein>
<name>K2P5N2_9HYPH</name>
<evidence type="ECO:0000256" key="3">
    <source>
        <dbReference type="ARBA" id="ARBA00021874"/>
    </source>
</evidence>
<dbReference type="PANTHER" id="PTHR11895:SF7">
    <property type="entry name" value="GLUTAMYL-TRNA(GLN) AMIDOTRANSFERASE SUBUNIT A, MITOCHONDRIAL"/>
    <property type="match status" value="1"/>
</dbReference>
<comment type="caution">
    <text evidence="5">The sequence shown here is derived from an EMBL/GenBank/DDBJ whole genome shotgun (WGS) entry which is preliminary data.</text>
</comment>
<evidence type="ECO:0000313" key="6">
    <source>
        <dbReference type="Proteomes" id="UP000007374"/>
    </source>
</evidence>
<dbReference type="Proteomes" id="UP000007374">
    <property type="component" value="Unassembled WGS sequence"/>
</dbReference>
<dbReference type="Pfam" id="PF01425">
    <property type="entry name" value="Amidase"/>
    <property type="match status" value="1"/>
</dbReference>
<evidence type="ECO:0000259" key="4">
    <source>
        <dbReference type="Pfam" id="PF01425"/>
    </source>
</evidence>
<dbReference type="InterPro" id="IPR000120">
    <property type="entry name" value="Amidase"/>
</dbReference>
<dbReference type="STRING" id="721133.SAMN05216176_106264"/>
<proteinExistence type="inferred from homology"/>
<dbReference type="eggNOG" id="COG0154">
    <property type="taxonomic scope" value="Bacteria"/>
</dbReference>
<comment type="function">
    <text evidence="1">Hydrolyzes indole-3-acetamide (IAM) into indole-3-acetic acid (IAA).</text>
</comment>
<comment type="similarity">
    <text evidence="2">Belongs to the amidase family.</text>
</comment>
<sequence length="474" mass="49983">MTATLAFDPPNPSGVQDAVLGLKQVLDTHETTGASPFVNEILAAEGERRDGGAAEALAGEHAPSNAFESARRRADERQALNAFIRLFSEEEAHSMTGGKAMGDGTLANLPFAFKDVFFAHGHLPGDGTPYRFPSRGVEQAPLLERLFAAGAIPVGATNLDPFSYSTTGENPFYGAPINPLDPELLVGGSSSGSSVAVGAGIVPFAIGTDTGGSIRIPAAFCGVWGWKPTNGLLDASGLVPLSHSHDCPAIVASDARMLRRVAETLIGKSSPAWRKAESGMRIGIAQELFAASDADTAKALNRFLAAARSGSGQDVAVPDLALCNGIATVITGYEAARFLHPAFEEMPDAFTGNVRQRLAIGASIARRDYDVAQRIRSRLTADFLAGTLSKCDLIVSPITPRGCYRRKELNGPAESVRALTLELLDFNRWVNSLGLPAVAIPFRLSESGQMVAVQIIGRPYGDLDLLRFAGGLAL</sequence>
<dbReference type="GO" id="GO:0003824">
    <property type="term" value="F:catalytic activity"/>
    <property type="evidence" value="ECO:0007669"/>
    <property type="project" value="InterPro"/>
</dbReference>
<dbReference type="PANTHER" id="PTHR11895">
    <property type="entry name" value="TRANSAMIDASE"/>
    <property type="match status" value="1"/>
</dbReference>
<evidence type="ECO:0000256" key="2">
    <source>
        <dbReference type="ARBA" id="ARBA00009199"/>
    </source>
</evidence>
<feature type="domain" description="Amidase" evidence="4">
    <location>
        <begin position="70"/>
        <end position="466"/>
    </location>
</feature>
<dbReference type="RefSeq" id="WP_009756619.1">
    <property type="nucleotide sequence ID" value="NZ_AMSI01000006.1"/>
</dbReference>
<dbReference type="PROSITE" id="PS00571">
    <property type="entry name" value="AMIDASES"/>
    <property type="match status" value="1"/>
</dbReference>
<evidence type="ECO:0000313" key="5">
    <source>
        <dbReference type="EMBL" id="EKF42616.1"/>
    </source>
</evidence>
<evidence type="ECO:0000256" key="1">
    <source>
        <dbReference type="ARBA" id="ARBA00003871"/>
    </source>
</evidence>
<dbReference type="InterPro" id="IPR023631">
    <property type="entry name" value="Amidase_dom"/>
</dbReference>
<organism evidence="5 6">
    <name type="scientific">Nitratireductor indicus C115</name>
    <dbReference type="NCBI Taxonomy" id="1231190"/>
    <lineage>
        <taxon>Bacteria</taxon>
        <taxon>Pseudomonadati</taxon>
        <taxon>Pseudomonadota</taxon>
        <taxon>Alphaproteobacteria</taxon>
        <taxon>Hyphomicrobiales</taxon>
        <taxon>Phyllobacteriaceae</taxon>
        <taxon>Nitratireductor</taxon>
    </lineage>
</organism>
<dbReference type="PATRIC" id="fig|1231190.3.peg.2326"/>
<reference evidence="5 6" key="1">
    <citation type="journal article" date="2012" name="J. Bacteriol.">
        <title>Genome Sequence of Nitratireductor indicus Type Strain C115.</title>
        <authorList>
            <person name="Lai Q."/>
            <person name="Li G."/>
            <person name="Yu Z."/>
            <person name="Shao Z."/>
        </authorList>
    </citation>
    <scope>NUCLEOTIDE SEQUENCE [LARGE SCALE GENOMIC DNA]</scope>
    <source>
        <strain evidence="5 6">C115</strain>
    </source>
</reference>
<dbReference type="Gene3D" id="3.90.1300.10">
    <property type="entry name" value="Amidase signature (AS) domain"/>
    <property type="match status" value="1"/>
</dbReference>
<keyword evidence="6" id="KW-1185">Reference proteome</keyword>
<dbReference type="AlphaFoldDB" id="K2P5N2"/>
<gene>
    <name evidence="5" type="ORF">NA8A_11153</name>
</gene>